<dbReference type="Gene3D" id="3.30.70.1060">
    <property type="entry name" value="Dimeric alpha+beta barrel"/>
    <property type="match status" value="1"/>
</dbReference>
<keyword evidence="5" id="KW-1185">Reference proteome</keyword>
<evidence type="ECO:0000313" key="5">
    <source>
        <dbReference type="Proteomes" id="UP000831775"/>
    </source>
</evidence>
<dbReference type="PANTHER" id="PTHR35174:SF4">
    <property type="entry name" value="BLL7163 PROTEIN"/>
    <property type="match status" value="1"/>
</dbReference>
<sequence>MAKYMLIMRNSGSVESFEDMDFEAVINAMGAYNEAMTNAGILIGGDGLTDATKGAVVEFTADAPIVTDGPYGEVHELFNGFWTIQVATQEEAVEWASRAPLGPGNKIEVRRITDETDFADYADNDYIKNEPELRRRGEELREQSAGTESS</sequence>
<gene>
    <name evidence="4" type="ORF">MUN76_07435</name>
</gene>
<dbReference type="Proteomes" id="UP000831775">
    <property type="component" value="Chromosome"/>
</dbReference>
<evidence type="ECO:0000256" key="1">
    <source>
        <dbReference type="ARBA" id="ARBA00007689"/>
    </source>
</evidence>
<dbReference type="PANTHER" id="PTHR35174">
    <property type="entry name" value="BLL7171 PROTEIN-RELATED"/>
    <property type="match status" value="1"/>
</dbReference>
<dbReference type="Pfam" id="PF03795">
    <property type="entry name" value="YCII"/>
    <property type="match status" value="1"/>
</dbReference>
<organism evidence="4 5">
    <name type="scientific">Leucobacter rhizosphaerae</name>
    <dbReference type="NCBI Taxonomy" id="2932245"/>
    <lineage>
        <taxon>Bacteria</taxon>
        <taxon>Bacillati</taxon>
        <taxon>Actinomycetota</taxon>
        <taxon>Actinomycetes</taxon>
        <taxon>Micrococcales</taxon>
        <taxon>Microbacteriaceae</taxon>
        <taxon>Leucobacter</taxon>
    </lineage>
</organism>
<protein>
    <submittedName>
        <fullName evidence="4">YciI family protein</fullName>
    </submittedName>
</protein>
<dbReference type="InterPro" id="IPR005545">
    <property type="entry name" value="YCII"/>
</dbReference>
<feature type="region of interest" description="Disordered" evidence="2">
    <location>
        <begin position="123"/>
        <end position="150"/>
    </location>
</feature>
<accession>A0ABY4FZP8</accession>
<dbReference type="SUPFAM" id="SSF54909">
    <property type="entry name" value="Dimeric alpha+beta barrel"/>
    <property type="match status" value="1"/>
</dbReference>
<comment type="similarity">
    <text evidence="1">Belongs to the YciI family.</text>
</comment>
<feature type="domain" description="YCII-related" evidence="3">
    <location>
        <begin position="3"/>
        <end position="114"/>
    </location>
</feature>
<reference evidence="4 5" key="1">
    <citation type="submission" date="2022-04" db="EMBL/GenBank/DDBJ databases">
        <title>Leucobacter sp. isolated from rhizosphere of onion.</title>
        <authorList>
            <person name="Won M."/>
            <person name="Lee C.-M."/>
            <person name="Woen H.-Y."/>
            <person name="Kwon S.-W."/>
        </authorList>
    </citation>
    <scope>NUCLEOTIDE SEQUENCE [LARGE SCALE GENOMIC DNA]</scope>
    <source>
        <strain evidence="4 5">H25R-14</strain>
    </source>
</reference>
<evidence type="ECO:0000259" key="3">
    <source>
        <dbReference type="Pfam" id="PF03795"/>
    </source>
</evidence>
<dbReference type="RefSeq" id="WP_244688504.1">
    <property type="nucleotide sequence ID" value="NZ_CP095043.1"/>
</dbReference>
<evidence type="ECO:0000313" key="4">
    <source>
        <dbReference type="EMBL" id="UOQ61777.1"/>
    </source>
</evidence>
<dbReference type="EMBL" id="CP095043">
    <property type="protein sequence ID" value="UOQ61777.1"/>
    <property type="molecule type" value="Genomic_DNA"/>
</dbReference>
<proteinExistence type="inferred from homology"/>
<dbReference type="InterPro" id="IPR011008">
    <property type="entry name" value="Dimeric_a/b-barrel"/>
</dbReference>
<evidence type="ECO:0000256" key="2">
    <source>
        <dbReference type="SAM" id="MobiDB-lite"/>
    </source>
</evidence>
<feature type="compositionally biased region" description="Basic and acidic residues" evidence="2">
    <location>
        <begin position="125"/>
        <end position="142"/>
    </location>
</feature>
<name>A0ABY4FZP8_9MICO</name>